<keyword evidence="3 10" id="KW-0493">Microtubule</keyword>
<evidence type="ECO:0000256" key="10">
    <source>
        <dbReference type="RuleBase" id="RU000394"/>
    </source>
</evidence>
<dbReference type="GO" id="GO:0007018">
    <property type="term" value="P:microtubule-based movement"/>
    <property type="evidence" value="ECO:0007669"/>
    <property type="project" value="InterPro"/>
</dbReference>
<feature type="compositionally biased region" description="Polar residues" evidence="11">
    <location>
        <begin position="252"/>
        <end position="264"/>
    </location>
</feature>
<evidence type="ECO:0000313" key="14">
    <source>
        <dbReference type="Proteomes" id="UP000030762"/>
    </source>
</evidence>
<dbReference type="PROSITE" id="PS50067">
    <property type="entry name" value="KINESIN_MOTOR_2"/>
    <property type="match status" value="1"/>
</dbReference>
<dbReference type="Proteomes" id="UP000030762">
    <property type="component" value="Unassembled WGS sequence"/>
</dbReference>
<dbReference type="GO" id="GO:0003777">
    <property type="term" value="F:microtubule motor activity"/>
    <property type="evidence" value="ECO:0007669"/>
    <property type="project" value="InterPro"/>
</dbReference>
<keyword evidence="6 9" id="KW-0505">Motor protein</keyword>
<dbReference type="PANTHER" id="PTHR47971">
    <property type="entry name" value="KINESIN-RELATED PROTEIN 6"/>
    <property type="match status" value="1"/>
</dbReference>
<dbReference type="GO" id="GO:0005874">
    <property type="term" value="C:microtubule"/>
    <property type="evidence" value="ECO:0007669"/>
    <property type="project" value="UniProtKB-KW"/>
</dbReference>
<dbReference type="PROSITE" id="PS00411">
    <property type="entry name" value="KINESIN_MOTOR_1"/>
    <property type="match status" value="1"/>
</dbReference>
<dbReference type="Pfam" id="PF00225">
    <property type="entry name" value="Kinesin"/>
    <property type="match status" value="1"/>
</dbReference>
<evidence type="ECO:0000256" key="11">
    <source>
        <dbReference type="SAM" id="MobiDB-lite"/>
    </source>
</evidence>
<dbReference type="VEuPathDB" id="FungiDB:SDRG_04032"/>
<evidence type="ECO:0000259" key="12">
    <source>
        <dbReference type="PROSITE" id="PS50067"/>
    </source>
</evidence>
<dbReference type="SUPFAM" id="SSF52540">
    <property type="entry name" value="P-loop containing nucleoside triphosphate hydrolases"/>
    <property type="match status" value="1"/>
</dbReference>
<dbReference type="PANTHER" id="PTHR47971:SF8">
    <property type="entry name" value="KINESIN-LIKE PROTEIN"/>
    <property type="match status" value="1"/>
</dbReference>
<accession>T0S6D6</accession>
<feature type="binding site" evidence="9">
    <location>
        <begin position="475"/>
        <end position="482"/>
    </location>
    <ligand>
        <name>ATP</name>
        <dbReference type="ChEBI" id="CHEBI:30616"/>
    </ligand>
</feature>
<evidence type="ECO:0000256" key="3">
    <source>
        <dbReference type="ARBA" id="ARBA00022701"/>
    </source>
</evidence>
<dbReference type="InParanoid" id="T0S6D6"/>
<comment type="similarity">
    <text evidence="8">Belongs to the TRAFAC class myosin-kinesin ATPase superfamily. Kinesin family. KIN-13 subfamily.</text>
</comment>
<keyword evidence="7" id="KW-0206">Cytoskeleton</keyword>
<organism evidence="13 14">
    <name type="scientific">Saprolegnia diclina (strain VS20)</name>
    <dbReference type="NCBI Taxonomy" id="1156394"/>
    <lineage>
        <taxon>Eukaryota</taxon>
        <taxon>Sar</taxon>
        <taxon>Stramenopiles</taxon>
        <taxon>Oomycota</taxon>
        <taxon>Saprolegniomycetes</taxon>
        <taxon>Saprolegniales</taxon>
        <taxon>Saprolegniaceae</taxon>
        <taxon>Saprolegnia</taxon>
    </lineage>
</organism>
<dbReference type="GO" id="GO:0005524">
    <property type="term" value="F:ATP binding"/>
    <property type="evidence" value="ECO:0007669"/>
    <property type="project" value="UniProtKB-UniRule"/>
</dbReference>
<dbReference type="RefSeq" id="XP_008607904.1">
    <property type="nucleotide sequence ID" value="XM_008609682.1"/>
</dbReference>
<feature type="compositionally biased region" description="Basic residues" evidence="11">
    <location>
        <begin position="301"/>
        <end position="312"/>
    </location>
</feature>
<dbReference type="CDD" id="cd01367">
    <property type="entry name" value="KISc_KIF2_like"/>
    <property type="match status" value="1"/>
</dbReference>
<dbReference type="EMBL" id="JH767141">
    <property type="protein sequence ID" value="EQC38312.1"/>
    <property type="molecule type" value="Genomic_DNA"/>
</dbReference>
<gene>
    <name evidence="13" type="ORF">SDRG_04032</name>
</gene>
<dbReference type="GO" id="GO:0007019">
    <property type="term" value="P:microtubule depolymerization"/>
    <property type="evidence" value="ECO:0007669"/>
    <property type="project" value="TreeGrafter"/>
</dbReference>
<comment type="subcellular location">
    <subcellularLocation>
        <location evidence="1">Cytoplasm</location>
        <location evidence="1">Cytoskeleton</location>
    </subcellularLocation>
</comment>
<evidence type="ECO:0000256" key="7">
    <source>
        <dbReference type="ARBA" id="ARBA00023212"/>
    </source>
</evidence>
<evidence type="ECO:0000256" key="4">
    <source>
        <dbReference type="ARBA" id="ARBA00022741"/>
    </source>
</evidence>
<evidence type="ECO:0000256" key="1">
    <source>
        <dbReference type="ARBA" id="ARBA00004245"/>
    </source>
</evidence>
<evidence type="ECO:0000313" key="13">
    <source>
        <dbReference type="EMBL" id="EQC38312.1"/>
    </source>
</evidence>
<keyword evidence="5 9" id="KW-0067">ATP-binding</keyword>
<dbReference type="InterPro" id="IPR027417">
    <property type="entry name" value="P-loop_NTPase"/>
</dbReference>
<dbReference type="InterPro" id="IPR019821">
    <property type="entry name" value="Kinesin_motor_CS"/>
</dbReference>
<dbReference type="SMART" id="SM00129">
    <property type="entry name" value="KISc"/>
    <property type="match status" value="1"/>
</dbReference>
<dbReference type="InterPro" id="IPR027640">
    <property type="entry name" value="Kinesin-like_fam"/>
</dbReference>
<dbReference type="FunFam" id="3.40.850.10:FF:000012">
    <property type="entry name" value="Kinesin-like protein"/>
    <property type="match status" value="1"/>
</dbReference>
<feature type="domain" description="Kinesin motor" evidence="12">
    <location>
        <begin position="384"/>
        <end position="709"/>
    </location>
</feature>
<feature type="region of interest" description="Disordered" evidence="11">
    <location>
        <begin position="214"/>
        <end position="314"/>
    </location>
</feature>
<reference evidence="13 14" key="1">
    <citation type="submission" date="2012-04" db="EMBL/GenBank/DDBJ databases">
        <title>The Genome Sequence of Saprolegnia declina VS20.</title>
        <authorList>
            <consortium name="The Broad Institute Genome Sequencing Platform"/>
            <person name="Russ C."/>
            <person name="Nusbaum C."/>
            <person name="Tyler B."/>
            <person name="van West P."/>
            <person name="Dieguez-Uribeondo J."/>
            <person name="de Bruijn I."/>
            <person name="Tripathy S."/>
            <person name="Jiang R."/>
            <person name="Young S.K."/>
            <person name="Zeng Q."/>
            <person name="Gargeya S."/>
            <person name="Fitzgerald M."/>
            <person name="Haas B."/>
            <person name="Abouelleil A."/>
            <person name="Alvarado L."/>
            <person name="Arachchi H.M."/>
            <person name="Berlin A."/>
            <person name="Chapman S.B."/>
            <person name="Goldberg J."/>
            <person name="Griggs A."/>
            <person name="Gujja S."/>
            <person name="Hansen M."/>
            <person name="Howarth C."/>
            <person name="Imamovic A."/>
            <person name="Larimer J."/>
            <person name="McCowen C."/>
            <person name="Montmayeur A."/>
            <person name="Murphy C."/>
            <person name="Neiman D."/>
            <person name="Pearson M."/>
            <person name="Priest M."/>
            <person name="Roberts A."/>
            <person name="Saif S."/>
            <person name="Shea T."/>
            <person name="Sisk P."/>
            <person name="Sykes S."/>
            <person name="Wortman J."/>
            <person name="Nusbaum C."/>
            <person name="Birren B."/>
        </authorList>
    </citation>
    <scope>NUCLEOTIDE SEQUENCE [LARGE SCALE GENOMIC DNA]</scope>
    <source>
        <strain evidence="13 14">VS20</strain>
    </source>
</reference>
<evidence type="ECO:0000256" key="5">
    <source>
        <dbReference type="ARBA" id="ARBA00022840"/>
    </source>
</evidence>
<evidence type="ECO:0000256" key="8">
    <source>
        <dbReference type="ARBA" id="ARBA00061030"/>
    </source>
</evidence>
<proteinExistence type="inferred from homology"/>
<evidence type="ECO:0000256" key="9">
    <source>
        <dbReference type="PROSITE-ProRule" id="PRU00283"/>
    </source>
</evidence>
<dbReference type="Gene3D" id="3.40.850.10">
    <property type="entry name" value="Kinesin motor domain"/>
    <property type="match status" value="1"/>
</dbReference>
<dbReference type="GeneID" id="19944759"/>
<protein>
    <recommendedName>
        <fullName evidence="10">Kinesin-like protein</fullName>
    </recommendedName>
</protein>
<keyword evidence="4 9" id="KW-0547">Nucleotide-binding</keyword>
<dbReference type="eggNOG" id="KOG0246">
    <property type="taxonomic scope" value="Eukaryota"/>
</dbReference>
<dbReference type="OrthoDB" id="3176171at2759"/>
<name>T0S6D6_SAPDV</name>
<dbReference type="InterPro" id="IPR001752">
    <property type="entry name" value="Kinesin_motor_dom"/>
</dbReference>
<dbReference type="PRINTS" id="PR00380">
    <property type="entry name" value="KINESINHEAVY"/>
</dbReference>
<evidence type="ECO:0000256" key="6">
    <source>
        <dbReference type="ARBA" id="ARBA00023175"/>
    </source>
</evidence>
<dbReference type="AlphaFoldDB" id="T0S6D6"/>
<dbReference type="InterPro" id="IPR036961">
    <property type="entry name" value="Kinesin_motor_dom_sf"/>
</dbReference>
<evidence type="ECO:0000256" key="2">
    <source>
        <dbReference type="ARBA" id="ARBA00022490"/>
    </source>
</evidence>
<keyword evidence="2" id="KW-0963">Cytoplasm</keyword>
<sequence length="714" mass="78063">MPILEPADGAPLLPIPDWMKAKARGVSTQSVTWQKPAVYHSMSNPLRASNSGGLKPPSKLAPLADLGSNQQHAIETEWPITAAPISKSSSCPLSLSPVKPLALPVVSCDAPTPSPTLPTFVHHVPRVMEACPEETSGSFEAMPSGAASVNIPLRQSRLYSDVNGSTNKWRARAIVNPFAKRKAAANNEPSPIAPEPAVTEVLPRNTPIIKSSFKMQPTNQDEPAMEVPSSTHHPPSKVQHSPPRVAPPRVQKMSSNSDQGNVSLMQPEAAPAQRRAVTPDVMVRTPSPPPSPKWDGEMAPRPKKTQPKRPIKGKASCVGALAEIQRKREERRALQVQEKNRKDAELKEHGDDTGYKFRRLIKVYRATLPKRDPAMRRPLVSTSKLSVFVRKRPLSKKELAAKGYDVITCTQAASLLCHEPKFKVDMSESLENHAFAFDGVFDEADDNDVIYKHSVGPWIPSLLQSNGILTVFAYGQTGSGKTYTMKSVYRQAASDLFAQLASSSKGRIVVGVSFYDIYKNGVCDLLNQRKKVQALEDNDGVVQLLGLTEVQTTSAAMLMELVEKGEASRITSINGVHDDSSRSHAILRVTLYAGNATQSSPLGTAEARLSMVDLAGSERACETQTDDKSTRMEGAEINKSLLALKECIRAMDIGAKHLPFRQSKLTQILRDSFMCETSKTVMIATVSPCSEHSNHTLNTLRYADRLKEINSRED</sequence>
<dbReference type="STRING" id="1156394.T0S6D6"/>
<keyword evidence="14" id="KW-1185">Reference proteome</keyword>
<dbReference type="OMA" id="ENHAFAF"/>
<dbReference type="GO" id="GO:0008017">
    <property type="term" value="F:microtubule binding"/>
    <property type="evidence" value="ECO:0007669"/>
    <property type="project" value="InterPro"/>
</dbReference>